<comment type="similarity">
    <text evidence="1 5">Belongs to the DNA glycosylase MPG family.</text>
</comment>
<dbReference type="Pfam" id="PF02245">
    <property type="entry name" value="Pur_DNA_glyco"/>
    <property type="match status" value="1"/>
</dbReference>
<sequence>MLDLLPPQWSVLPRAFYRRHPTMVAPELLNKVLLRADGRAARIVEVEAYAGSEDPAAHSYRGMTARNATMFGEPGHLYVYFTYGMHWGSNAVCGEVGEGVGVLLRAAEPLLGLDAMRQARTKAKRDRDLASGPGKLSQAFGITGAMDGADLVGADRGIVLADDGTAPPRDPVVGPRIGISRAMDFPWRWHVADHLHVSVRPRR</sequence>
<dbReference type="GO" id="GO:0003677">
    <property type="term" value="F:DNA binding"/>
    <property type="evidence" value="ECO:0007669"/>
    <property type="project" value="InterPro"/>
</dbReference>
<dbReference type="RefSeq" id="WP_191769569.1">
    <property type="nucleotide sequence ID" value="NZ_JACSQS010000003.1"/>
</dbReference>
<organism evidence="6 7">
    <name type="scientific">Stenotrophomonas lacuserhaii</name>
    <dbReference type="NCBI Taxonomy" id="2760084"/>
    <lineage>
        <taxon>Bacteria</taxon>
        <taxon>Pseudomonadati</taxon>
        <taxon>Pseudomonadota</taxon>
        <taxon>Gammaproteobacteria</taxon>
        <taxon>Lysobacterales</taxon>
        <taxon>Lysobacteraceae</taxon>
        <taxon>Stenotrophomonas</taxon>
    </lineage>
</organism>
<dbReference type="InterPro" id="IPR003180">
    <property type="entry name" value="MPG"/>
</dbReference>
<dbReference type="SUPFAM" id="SSF50486">
    <property type="entry name" value="FMT C-terminal domain-like"/>
    <property type="match status" value="1"/>
</dbReference>
<keyword evidence="2 5" id="KW-0227">DNA damage</keyword>
<dbReference type="InterPro" id="IPR036995">
    <property type="entry name" value="MPG_sf"/>
</dbReference>
<comment type="caution">
    <text evidence="6">The sequence shown here is derived from an EMBL/GenBank/DDBJ whole genome shotgun (WGS) entry which is preliminary data.</text>
</comment>
<dbReference type="GO" id="GO:0003905">
    <property type="term" value="F:alkylbase DNA N-glycosylase activity"/>
    <property type="evidence" value="ECO:0007669"/>
    <property type="project" value="InterPro"/>
</dbReference>
<proteinExistence type="inferred from homology"/>
<evidence type="ECO:0000313" key="7">
    <source>
        <dbReference type="Proteomes" id="UP000636938"/>
    </source>
</evidence>
<dbReference type="HAMAP" id="MF_00527">
    <property type="entry name" value="3MGH"/>
    <property type="match status" value="1"/>
</dbReference>
<gene>
    <name evidence="6" type="ORF">H9654_05295</name>
</gene>
<dbReference type="NCBIfam" id="NF002003">
    <property type="entry name" value="PRK00802.1-3"/>
    <property type="match status" value="1"/>
</dbReference>
<dbReference type="EMBL" id="JACSQS010000003">
    <property type="protein sequence ID" value="MBD7953619.1"/>
    <property type="molecule type" value="Genomic_DNA"/>
</dbReference>
<keyword evidence="6" id="KW-0326">Glycosidase</keyword>
<dbReference type="Gene3D" id="3.10.300.10">
    <property type="entry name" value="Methylpurine-DNA glycosylase (MPG)"/>
    <property type="match status" value="1"/>
</dbReference>
<dbReference type="GO" id="GO:0006284">
    <property type="term" value="P:base-excision repair"/>
    <property type="evidence" value="ECO:0007669"/>
    <property type="project" value="InterPro"/>
</dbReference>
<reference evidence="6 7" key="1">
    <citation type="submission" date="2020-08" db="EMBL/GenBank/DDBJ databases">
        <title>A Genomic Blueprint of the Chicken Gut Microbiome.</title>
        <authorList>
            <person name="Gilroy R."/>
            <person name="Ravi A."/>
            <person name="Getino M."/>
            <person name="Pursley I."/>
            <person name="Horton D.L."/>
            <person name="Alikhan N.-F."/>
            <person name="Baker D."/>
            <person name="Gharbi K."/>
            <person name="Hall N."/>
            <person name="Watson M."/>
            <person name="Adriaenssens E.M."/>
            <person name="Foster-Nyarko E."/>
            <person name="Jarju S."/>
            <person name="Secka A."/>
            <person name="Antonio M."/>
            <person name="Oren A."/>
            <person name="Chaudhuri R."/>
            <person name="La Ragione R.M."/>
            <person name="Hildebrand F."/>
            <person name="Pallen M.J."/>
        </authorList>
    </citation>
    <scope>NUCLEOTIDE SEQUENCE [LARGE SCALE GENOMIC DNA]</scope>
    <source>
        <strain evidence="6 7">Sa5BUN4</strain>
    </source>
</reference>
<dbReference type="NCBIfam" id="TIGR00567">
    <property type="entry name" value="3mg"/>
    <property type="match status" value="1"/>
</dbReference>
<keyword evidence="7" id="KW-1185">Reference proteome</keyword>
<dbReference type="PANTHER" id="PTHR10429:SF0">
    <property type="entry name" value="DNA-3-METHYLADENINE GLYCOSYLASE"/>
    <property type="match status" value="1"/>
</dbReference>
<dbReference type="FunFam" id="3.10.300.10:FF:000001">
    <property type="entry name" value="Putative 3-methyladenine DNA glycosylase"/>
    <property type="match status" value="1"/>
</dbReference>
<dbReference type="EC" id="3.2.2.-" evidence="5"/>
<keyword evidence="3 5" id="KW-0378">Hydrolase</keyword>
<dbReference type="InterPro" id="IPR011034">
    <property type="entry name" value="Formyl_transferase-like_C_sf"/>
</dbReference>
<protein>
    <recommendedName>
        <fullName evidence="5">Putative 3-methyladenine DNA glycosylase</fullName>
        <ecNumber evidence="5">3.2.2.-</ecNumber>
    </recommendedName>
</protein>
<accession>A0A8X8K1N3</accession>
<dbReference type="AlphaFoldDB" id="A0A8X8K1N3"/>
<name>A0A8X8K1N3_9GAMM</name>
<evidence type="ECO:0000256" key="5">
    <source>
        <dbReference type="HAMAP-Rule" id="MF_00527"/>
    </source>
</evidence>
<evidence type="ECO:0000256" key="1">
    <source>
        <dbReference type="ARBA" id="ARBA00009232"/>
    </source>
</evidence>
<evidence type="ECO:0000256" key="3">
    <source>
        <dbReference type="ARBA" id="ARBA00022801"/>
    </source>
</evidence>
<dbReference type="Proteomes" id="UP000636938">
    <property type="component" value="Unassembled WGS sequence"/>
</dbReference>
<dbReference type="PANTHER" id="PTHR10429">
    <property type="entry name" value="DNA-3-METHYLADENINE GLYCOSYLASE"/>
    <property type="match status" value="1"/>
</dbReference>
<evidence type="ECO:0000313" key="6">
    <source>
        <dbReference type="EMBL" id="MBD7953619.1"/>
    </source>
</evidence>
<keyword evidence="4 5" id="KW-0234">DNA repair</keyword>
<evidence type="ECO:0000256" key="4">
    <source>
        <dbReference type="ARBA" id="ARBA00023204"/>
    </source>
</evidence>
<dbReference type="CDD" id="cd00540">
    <property type="entry name" value="AAG"/>
    <property type="match status" value="1"/>
</dbReference>
<evidence type="ECO:0000256" key="2">
    <source>
        <dbReference type="ARBA" id="ARBA00022763"/>
    </source>
</evidence>